<keyword evidence="2" id="KW-0812">Transmembrane</keyword>
<evidence type="ECO:0000256" key="2">
    <source>
        <dbReference type="SAM" id="Phobius"/>
    </source>
</evidence>
<feature type="transmembrane region" description="Helical" evidence="2">
    <location>
        <begin position="331"/>
        <end position="351"/>
    </location>
</feature>
<accession>A0A7S4Q0F1</accession>
<feature type="transmembrane region" description="Helical" evidence="2">
    <location>
        <begin position="267"/>
        <end position="287"/>
    </location>
</feature>
<feature type="transmembrane region" description="Helical" evidence="2">
    <location>
        <begin position="598"/>
        <end position="619"/>
    </location>
</feature>
<keyword evidence="2" id="KW-0472">Membrane</keyword>
<gene>
    <name evidence="3" type="ORF">AMON00008_LOCUS7438</name>
</gene>
<reference evidence="3" key="1">
    <citation type="submission" date="2021-01" db="EMBL/GenBank/DDBJ databases">
        <authorList>
            <person name="Corre E."/>
            <person name="Pelletier E."/>
            <person name="Niang G."/>
            <person name="Scheremetjew M."/>
            <person name="Finn R."/>
            <person name="Kale V."/>
            <person name="Holt S."/>
            <person name="Cochrane G."/>
            <person name="Meng A."/>
            <person name="Brown T."/>
            <person name="Cohen L."/>
        </authorList>
    </citation>
    <scope>NUCLEOTIDE SEQUENCE</scope>
    <source>
        <strain evidence="3">CCMP3105</strain>
    </source>
</reference>
<dbReference type="AlphaFoldDB" id="A0A7S4Q0F1"/>
<feature type="transmembrane region" description="Helical" evidence="2">
    <location>
        <begin position="357"/>
        <end position="375"/>
    </location>
</feature>
<evidence type="ECO:0000256" key="1">
    <source>
        <dbReference type="SAM" id="MobiDB-lite"/>
    </source>
</evidence>
<name>A0A7S4Q0F1_9DINO</name>
<feature type="compositionally biased region" description="Low complexity" evidence="1">
    <location>
        <begin position="196"/>
        <end position="220"/>
    </location>
</feature>
<evidence type="ECO:0000313" key="3">
    <source>
        <dbReference type="EMBL" id="CAE4567819.1"/>
    </source>
</evidence>
<feature type="transmembrane region" description="Helical" evidence="2">
    <location>
        <begin position="72"/>
        <end position="93"/>
    </location>
</feature>
<protein>
    <submittedName>
        <fullName evidence="3">Uncharacterized protein</fullName>
    </submittedName>
</protein>
<proteinExistence type="predicted"/>
<organism evidence="3">
    <name type="scientific">Alexandrium monilatum</name>
    <dbReference type="NCBI Taxonomy" id="311494"/>
    <lineage>
        <taxon>Eukaryota</taxon>
        <taxon>Sar</taxon>
        <taxon>Alveolata</taxon>
        <taxon>Dinophyceae</taxon>
        <taxon>Gonyaulacales</taxon>
        <taxon>Pyrocystaceae</taxon>
        <taxon>Alexandrium</taxon>
    </lineage>
</organism>
<keyword evidence="2" id="KW-1133">Transmembrane helix</keyword>
<dbReference type="EMBL" id="HBNR01011537">
    <property type="protein sequence ID" value="CAE4567819.1"/>
    <property type="molecule type" value="Transcribed_RNA"/>
</dbReference>
<sequence>MLGLGSELMADAAIGGGVLLGLFNYNRGNYTYDSSFRFERFSAAREFAIAQAEMYRGDLRALSALTMKKNTIYSIVASLCMALNVALYCAGRLGLHGPSPPTWIMGLWYTNNAASFSFMALAIWLATHAAFRAQSASVSLLTRKIRVPVPTLKQLDQARRFASEFEQQSWGDIFRVPYINNTGAPKTDEAAQASAPGRKGSSSRSHSAPPARRAGRAASSWVRDEFETDRAGIITPGTSVPNLPVDAAPEHFRLYMQVQKEWYAYDIYARVAILLGLLSFVHSLGYYGLGHINIELRAFWVAHAVGFVLMVLHGLLLRFDIVKPQGKKEMLPYCQWLGPIAWVPAAVGMSLDFRVEFNLTAIAITWVCVFLSYVLQFVYTLRLIEICLPDDWRTAFKAEERIGGTWWPQSWHVPSSFQHVLYLVAPPLKLQPGQHDLYREIKEGKGADVEDAGVRQGPPAGQAPTENVFAQISYVDSLFEWAFQDAVFGRLSTQGKNQIRGLYDGYESAKKKVPTASADSEIARICRECITGINTVITDDGGMQPLSGNDSGYDTAGSAHSPRLVVQEPAALKTDEAYRSGAMLPPFLATQHVQPWRLVVSIVVALAVAWVFLIGALVVDVILGEQALVTAPHWSRPPMTRQSLEPHELGTPIGFPWAAGAKPWIPQQMAWHEEKRRAEMETLGGRRLAVSGLPPMPRAGFSAAVEELMAVLRQGAAVGQAPTPEPVSWPSFFEPQLLACGPAVQGGGSLVAALTSRGFGATAHVGRKVNGDMPAAERFALAGISHLPPLLGASWGTMGAGEGGLTLVSRAGHLLSCPGPRPAAGGAWACKALAGAHSMLPVSEGARLAAATAAWLSGPSGMGGAPRLHAAFIDEAMPELVALFMQDGEGEAASWLPLGEVQVPGGADATKISLSLTGEGDLLLTTARGALLRRRLSDGTVVASAPHAWGVRGLVPTGGWQAACSLQHGPVAHLHLRKEEHSHARRPDLIAAALEDSHKLFFQ</sequence>
<feature type="region of interest" description="Disordered" evidence="1">
    <location>
        <begin position="184"/>
        <end position="221"/>
    </location>
</feature>
<feature type="transmembrane region" description="Helical" evidence="2">
    <location>
        <begin position="299"/>
        <end position="319"/>
    </location>
</feature>
<feature type="transmembrane region" description="Helical" evidence="2">
    <location>
        <begin position="113"/>
        <end position="131"/>
    </location>
</feature>